<dbReference type="CDD" id="cd06262">
    <property type="entry name" value="metallo-hydrolase-like_MBL-fold"/>
    <property type="match status" value="1"/>
</dbReference>
<dbReference type="InterPro" id="IPR051453">
    <property type="entry name" value="MBL_Glyoxalase_II"/>
</dbReference>
<comment type="caution">
    <text evidence="7">The sequence shown here is derived from an EMBL/GenBank/DDBJ whole genome shotgun (WGS) entry which is preliminary data.</text>
</comment>
<keyword evidence="4" id="KW-0862">Zinc</keyword>
<evidence type="ECO:0000256" key="5">
    <source>
        <dbReference type="SAM" id="MobiDB-lite"/>
    </source>
</evidence>
<dbReference type="RefSeq" id="WP_371387458.1">
    <property type="nucleotide sequence ID" value="NZ_JBGLYH010000047.1"/>
</dbReference>
<keyword evidence="2" id="KW-0479">Metal-binding</keyword>
<evidence type="ECO:0000256" key="4">
    <source>
        <dbReference type="ARBA" id="ARBA00022833"/>
    </source>
</evidence>
<dbReference type="Gene3D" id="3.60.15.10">
    <property type="entry name" value="Ribonuclease Z/Hydroxyacylglutathione hydrolase-like"/>
    <property type="match status" value="1"/>
</dbReference>
<organism evidence="7 8">
    <name type="scientific">Pseudodesulfovibrio karagichevae</name>
    <dbReference type="NCBI Taxonomy" id="3239305"/>
    <lineage>
        <taxon>Bacteria</taxon>
        <taxon>Pseudomonadati</taxon>
        <taxon>Thermodesulfobacteriota</taxon>
        <taxon>Desulfovibrionia</taxon>
        <taxon>Desulfovibrionales</taxon>
        <taxon>Desulfovibrionaceae</taxon>
    </lineage>
</organism>
<gene>
    <name evidence="7" type="ORF">AB6M95_14490</name>
</gene>
<protein>
    <submittedName>
        <fullName evidence="7">MBL fold metallo-hydrolase</fullName>
    </submittedName>
</protein>
<proteinExistence type="predicted"/>
<dbReference type="Proteomes" id="UP001568698">
    <property type="component" value="Unassembled WGS sequence"/>
</dbReference>
<dbReference type="PANTHER" id="PTHR46233">
    <property type="entry name" value="HYDROXYACYLGLUTATHIONE HYDROLASE GLOC"/>
    <property type="match status" value="1"/>
</dbReference>
<dbReference type="EMBL" id="JBGLYH010000047">
    <property type="protein sequence ID" value="MEZ7197960.1"/>
    <property type="molecule type" value="Genomic_DNA"/>
</dbReference>
<accession>A0ABV4K4W1</accession>
<dbReference type="PANTHER" id="PTHR46233:SF3">
    <property type="entry name" value="HYDROXYACYLGLUTATHIONE HYDROLASE GLOC"/>
    <property type="match status" value="1"/>
</dbReference>
<dbReference type="InterPro" id="IPR001279">
    <property type="entry name" value="Metallo-B-lactamas"/>
</dbReference>
<evidence type="ECO:0000256" key="2">
    <source>
        <dbReference type="ARBA" id="ARBA00022723"/>
    </source>
</evidence>
<evidence type="ECO:0000313" key="7">
    <source>
        <dbReference type="EMBL" id="MEZ7197960.1"/>
    </source>
</evidence>
<evidence type="ECO:0000256" key="1">
    <source>
        <dbReference type="ARBA" id="ARBA00001947"/>
    </source>
</evidence>
<evidence type="ECO:0000259" key="6">
    <source>
        <dbReference type="SMART" id="SM00849"/>
    </source>
</evidence>
<dbReference type="InterPro" id="IPR036866">
    <property type="entry name" value="RibonucZ/Hydroxyglut_hydro"/>
</dbReference>
<comment type="cofactor">
    <cofactor evidence="1">
        <name>Zn(2+)</name>
        <dbReference type="ChEBI" id="CHEBI:29105"/>
    </cofactor>
</comment>
<sequence length="206" mass="21941">MDIATFPLGALQTNCYVLSNGREAVVVDPGGDPAPLLRHLEAGGLTLTAILNTHLHFDHTAGNKALAEATGAPILANDADGYLLDTWLGRGGDMGLPLLDLYEWKNLEPGEAAFAGAKCSVFHTPGHSPGSLTFYFPDAGAAFVGDLIFYRSIGRTDFPGGDLDTLKRSVREHIFTLPPETRLLSGHGPETSVGDERNHNPYLGGF</sequence>
<evidence type="ECO:0000256" key="3">
    <source>
        <dbReference type="ARBA" id="ARBA00022801"/>
    </source>
</evidence>
<dbReference type="Pfam" id="PF00753">
    <property type="entry name" value="Lactamase_B"/>
    <property type="match status" value="1"/>
</dbReference>
<reference evidence="7 8" key="1">
    <citation type="submission" date="2024-08" db="EMBL/GenBank/DDBJ databases">
        <title>Sulfate-reducing bacteria isolated from formation water of the oil field in Kazakhstan and description of Pseudodesulfovibrio sp.</title>
        <authorList>
            <person name="Bidzhieva S.K."/>
            <person name="Tourova T.P."/>
            <person name="Grouzdev D.S."/>
            <person name="Beletsky A.V."/>
            <person name="Sokolova D.S."/>
            <person name="Samigullina S.R."/>
            <person name="Poltaraus A.B."/>
            <person name="Avtukh A.N."/>
            <person name="Tereshina V.M."/>
            <person name="Zhaparov N.S."/>
            <person name="Mardanov A.V."/>
            <person name="Nazina T.N."/>
        </authorList>
    </citation>
    <scope>NUCLEOTIDE SEQUENCE [LARGE SCALE GENOMIC DNA]</scope>
    <source>
        <strain evidence="7 8">9FUS</strain>
    </source>
</reference>
<evidence type="ECO:0000313" key="8">
    <source>
        <dbReference type="Proteomes" id="UP001568698"/>
    </source>
</evidence>
<keyword evidence="3" id="KW-0378">Hydrolase</keyword>
<feature type="region of interest" description="Disordered" evidence="5">
    <location>
        <begin position="181"/>
        <end position="206"/>
    </location>
</feature>
<feature type="domain" description="Metallo-beta-lactamase" evidence="6">
    <location>
        <begin position="12"/>
        <end position="187"/>
    </location>
</feature>
<name>A0ABV4K4W1_9BACT</name>
<keyword evidence="8" id="KW-1185">Reference proteome</keyword>
<dbReference type="SUPFAM" id="SSF56281">
    <property type="entry name" value="Metallo-hydrolase/oxidoreductase"/>
    <property type="match status" value="1"/>
</dbReference>
<dbReference type="SMART" id="SM00849">
    <property type="entry name" value="Lactamase_B"/>
    <property type="match status" value="1"/>
</dbReference>